<dbReference type="WBParaSite" id="L893_g33729.t1">
    <property type="protein sequence ID" value="L893_g33729.t1"/>
    <property type="gene ID" value="L893_g33729"/>
</dbReference>
<evidence type="ECO:0000313" key="3">
    <source>
        <dbReference type="Proteomes" id="UP000095287"/>
    </source>
</evidence>
<keyword evidence="2" id="KW-0812">Transmembrane</keyword>
<evidence type="ECO:0000313" key="4">
    <source>
        <dbReference type="WBParaSite" id="L893_g33729.t1"/>
    </source>
</evidence>
<feature type="region of interest" description="Disordered" evidence="1">
    <location>
        <begin position="74"/>
        <end position="94"/>
    </location>
</feature>
<proteinExistence type="predicted"/>
<feature type="region of interest" description="Disordered" evidence="1">
    <location>
        <begin position="1"/>
        <end position="34"/>
    </location>
</feature>
<dbReference type="AlphaFoldDB" id="A0A1I8A8G0"/>
<protein>
    <submittedName>
        <fullName evidence="4">Uncharacterized protein</fullName>
    </submittedName>
</protein>
<accession>A0A1I8A8G0</accession>
<organism evidence="3 4">
    <name type="scientific">Steinernema glaseri</name>
    <dbReference type="NCBI Taxonomy" id="37863"/>
    <lineage>
        <taxon>Eukaryota</taxon>
        <taxon>Metazoa</taxon>
        <taxon>Ecdysozoa</taxon>
        <taxon>Nematoda</taxon>
        <taxon>Chromadorea</taxon>
        <taxon>Rhabditida</taxon>
        <taxon>Tylenchina</taxon>
        <taxon>Panagrolaimomorpha</taxon>
        <taxon>Strongyloidoidea</taxon>
        <taxon>Steinernematidae</taxon>
        <taxon>Steinernema</taxon>
    </lineage>
</organism>
<keyword evidence="3" id="KW-1185">Reference proteome</keyword>
<feature type="transmembrane region" description="Helical" evidence="2">
    <location>
        <begin position="178"/>
        <end position="203"/>
    </location>
</feature>
<name>A0A1I8A8G0_9BILA</name>
<evidence type="ECO:0000256" key="2">
    <source>
        <dbReference type="SAM" id="Phobius"/>
    </source>
</evidence>
<evidence type="ECO:0000256" key="1">
    <source>
        <dbReference type="SAM" id="MobiDB-lite"/>
    </source>
</evidence>
<feature type="compositionally biased region" description="Polar residues" evidence="1">
    <location>
        <begin position="83"/>
        <end position="92"/>
    </location>
</feature>
<keyword evidence="2" id="KW-1133">Transmembrane helix</keyword>
<sequence>MTVNHTVPQEDHFDQQPGGHLYPSAPPLEHSFNPSGNDPSCSFYAATLQPACNPEYTPVGQPIFHSVPQFMPHQIPQPVHMPGNQQPISSTLPARDTTPVYVIQPVSNQEINQMDEISLKDDRVGSDDSRYAASPRIARLEPVAFKQGHGLSKQQQRRAALIESAKRRRAFIQKHKRCWYSFFAIVLLLMVLAVVAAVLLFLYSQRSL</sequence>
<dbReference type="Proteomes" id="UP000095287">
    <property type="component" value="Unplaced"/>
</dbReference>
<keyword evidence="2" id="KW-0472">Membrane</keyword>
<reference evidence="4" key="1">
    <citation type="submission" date="2016-11" db="UniProtKB">
        <authorList>
            <consortium name="WormBaseParasite"/>
        </authorList>
    </citation>
    <scope>IDENTIFICATION</scope>
</reference>